<organism evidence="9 10">
    <name type="scientific">Bradyrhizobium denitrificans</name>
    <dbReference type="NCBI Taxonomy" id="2734912"/>
    <lineage>
        <taxon>Bacteria</taxon>
        <taxon>Pseudomonadati</taxon>
        <taxon>Pseudomonadota</taxon>
        <taxon>Alphaproteobacteria</taxon>
        <taxon>Hyphomicrobiales</taxon>
        <taxon>Nitrobacteraceae</taxon>
        <taxon>Bradyrhizobium</taxon>
    </lineage>
</organism>
<evidence type="ECO:0000256" key="7">
    <source>
        <dbReference type="ARBA" id="ARBA00023163"/>
    </source>
</evidence>
<dbReference type="SMART" id="SM00382">
    <property type="entry name" value="AAA"/>
    <property type="match status" value="1"/>
</dbReference>
<evidence type="ECO:0000313" key="9">
    <source>
        <dbReference type="EMBL" id="MBR1138954.1"/>
    </source>
</evidence>
<dbReference type="PROSITE" id="PS00676">
    <property type="entry name" value="SIGMA54_INTERACT_2"/>
    <property type="match status" value="1"/>
</dbReference>
<evidence type="ECO:0000256" key="6">
    <source>
        <dbReference type="ARBA" id="ARBA00023159"/>
    </source>
</evidence>
<dbReference type="Gene3D" id="3.40.50.300">
    <property type="entry name" value="P-loop containing nucleotide triphosphate hydrolases"/>
    <property type="match status" value="1"/>
</dbReference>
<dbReference type="InterPro" id="IPR003593">
    <property type="entry name" value="AAA+_ATPase"/>
</dbReference>
<keyword evidence="3" id="KW-0902">Two-component regulatory system</keyword>
<reference evidence="10" key="1">
    <citation type="journal article" date="2021" name="ISME J.">
        <title>Evolutionary origin and ecological implication of a unique nif island in free-living Bradyrhizobium lineages.</title>
        <authorList>
            <person name="Tao J."/>
        </authorList>
    </citation>
    <scope>NUCLEOTIDE SEQUENCE [LARGE SCALE GENOMIC DNA]</scope>
    <source>
        <strain evidence="10">SZCCT0094</strain>
    </source>
</reference>
<dbReference type="InterPro" id="IPR011006">
    <property type="entry name" value="CheY-like_superfamily"/>
</dbReference>
<keyword evidence="1" id="KW-0547">Nucleotide-binding</keyword>
<dbReference type="RefSeq" id="WP_012040796.1">
    <property type="nucleotide sequence ID" value="NZ_JAFCLK010000025.1"/>
</dbReference>
<dbReference type="Pfam" id="PF25601">
    <property type="entry name" value="AAA_lid_14"/>
    <property type="match status" value="1"/>
</dbReference>
<dbReference type="CDD" id="cd00009">
    <property type="entry name" value="AAA"/>
    <property type="match status" value="1"/>
</dbReference>
<evidence type="ECO:0000313" key="10">
    <source>
        <dbReference type="Proteomes" id="UP001314635"/>
    </source>
</evidence>
<dbReference type="SUPFAM" id="SSF52540">
    <property type="entry name" value="P-loop containing nucleoside triphosphate hydrolases"/>
    <property type="match status" value="1"/>
</dbReference>
<dbReference type="Proteomes" id="UP001314635">
    <property type="component" value="Unassembled WGS sequence"/>
</dbReference>
<comment type="caution">
    <text evidence="9">The sequence shown here is derived from an EMBL/GenBank/DDBJ whole genome shotgun (WGS) entry which is preliminary data.</text>
</comment>
<dbReference type="InterPro" id="IPR025662">
    <property type="entry name" value="Sigma_54_int_dom_ATP-bd_1"/>
</dbReference>
<keyword evidence="7" id="KW-0804">Transcription</keyword>
<protein>
    <submittedName>
        <fullName evidence="9">Sigma-54-dependent Fis family transcriptional regulator</fullName>
    </submittedName>
</protein>
<dbReference type="PANTHER" id="PTHR32071">
    <property type="entry name" value="TRANSCRIPTIONAL REGULATORY PROTEIN"/>
    <property type="match status" value="1"/>
</dbReference>
<name>A0ABS5GDA1_9BRAD</name>
<dbReference type="Gene3D" id="3.40.50.2300">
    <property type="match status" value="1"/>
</dbReference>
<evidence type="ECO:0000259" key="8">
    <source>
        <dbReference type="PROSITE" id="PS50045"/>
    </source>
</evidence>
<dbReference type="PROSITE" id="PS00675">
    <property type="entry name" value="SIGMA54_INTERACT_1"/>
    <property type="match status" value="1"/>
</dbReference>
<dbReference type="InterPro" id="IPR009057">
    <property type="entry name" value="Homeodomain-like_sf"/>
</dbReference>
<keyword evidence="2" id="KW-0067">ATP-binding</keyword>
<dbReference type="PROSITE" id="PS00688">
    <property type="entry name" value="SIGMA54_INTERACT_3"/>
    <property type="match status" value="1"/>
</dbReference>
<dbReference type="Gene3D" id="1.10.8.60">
    <property type="match status" value="1"/>
</dbReference>
<proteinExistence type="predicted"/>
<evidence type="ECO:0000256" key="2">
    <source>
        <dbReference type="ARBA" id="ARBA00022840"/>
    </source>
</evidence>
<dbReference type="PANTHER" id="PTHR32071:SF117">
    <property type="entry name" value="PTS-DEPENDENT DIHYDROXYACETONE KINASE OPERON REGULATORY PROTEIN-RELATED"/>
    <property type="match status" value="1"/>
</dbReference>
<dbReference type="InterPro" id="IPR002197">
    <property type="entry name" value="HTH_Fis"/>
</dbReference>
<dbReference type="InterPro" id="IPR058031">
    <property type="entry name" value="AAA_lid_NorR"/>
</dbReference>
<keyword evidence="4" id="KW-0805">Transcription regulation</keyword>
<keyword evidence="10" id="KW-1185">Reference proteome</keyword>
<gene>
    <name evidence="9" type="ORF">JQ619_24620</name>
</gene>
<dbReference type="SUPFAM" id="SSF46689">
    <property type="entry name" value="Homeodomain-like"/>
    <property type="match status" value="1"/>
</dbReference>
<dbReference type="InterPro" id="IPR025944">
    <property type="entry name" value="Sigma_54_int_dom_CS"/>
</dbReference>
<dbReference type="SUPFAM" id="SSF52172">
    <property type="entry name" value="CheY-like"/>
    <property type="match status" value="1"/>
</dbReference>
<dbReference type="InterPro" id="IPR002078">
    <property type="entry name" value="Sigma_54_int"/>
</dbReference>
<dbReference type="PRINTS" id="PR01590">
    <property type="entry name" value="HTHFIS"/>
</dbReference>
<dbReference type="Pfam" id="PF00158">
    <property type="entry name" value="Sigma54_activat"/>
    <property type="match status" value="1"/>
</dbReference>
<evidence type="ECO:0000256" key="1">
    <source>
        <dbReference type="ARBA" id="ARBA00022741"/>
    </source>
</evidence>
<feature type="domain" description="Sigma-54 factor interaction" evidence="8">
    <location>
        <begin position="164"/>
        <end position="393"/>
    </location>
</feature>
<evidence type="ECO:0000256" key="5">
    <source>
        <dbReference type="ARBA" id="ARBA00023125"/>
    </source>
</evidence>
<dbReference type="Gene3D" id="1.10.10.60">
    <property type="entry name" value="Homeodomain-like"/>
    <property type="match status" value="1"/>
</dbReference>
<keyword evidence="5" id="KW-0238">DNA-binding</keyword>
<dbReference type="Pfam" id="PF02954">
    <property type="entry name" value="HTH_8"/>
    <property type="match status" value="1"/>
</dbReference>
<dbReference type="InterPro" id="IPR027417">
    <property type="entry name" value="P-loop_NTPase"/>
</dbReference>
<evidence type="ECO:0000256" key="4">
    <source>
        <dbReference type="ARBA" id="ARBA00023015"/>
    </source>
</evidence>
<dbReference type="EMBL" id="JAFCLK010000025">
    <property type="protein sequence ID" value="MBR1138954.1"/>
    <property type="molecule type" value="Genomic_DNA"/>
</dbReference>
<sequence length="483" mass="53595">MEHSGTVLIVARRGGDWTDCLDVLSERYAYRVVLVGSVAEALTTMSGIHVDLAVAEDRKDESIGLDFLTRLRVSHPEIMRVYVATGGSPLSYGTLTKAAIYQFLLTPLDATQLGLVVERALEARELARRHRILSREFKISGDVLRLGERRDLLFRPESHQFEKLVYASEKMAELCDLAKQAATTELPILIQGETGTGKELLARAIHYNSPRRTSPLLIQNCGGMPDDLLQSELFGHKRGAFTGAISDRLGLFRAADGGTVFLDEISEVSPSFQVSLLRFLQEGEVKPLGSDKVEHCSVRIIAASNRSLKDMVARREFRQDLYFRLKGFELEVPPLRERRDDIAPLSEFFAAKHADGMGRKILGITASTIEKLSACDFPGNVRELENEIRRMVALAKDGEYITTRNMSASLLASAAARSRSDGPRGFVPEGATLKDRVESLEKQIVGSALLRNHWNQSRTAAELGLSRVGLSNKIKRYNLEQQG</sequence>
<keyword evidence="6" id="KW-0010">Activator</keyword>
<dbReference type="InterPro" id="IPR025943">
    <property type="entry name" value="Sigma_54_int_dom_ATP-bd_2"/>
</dbReference>
<dbReference type="PROSITE" id="PS50045">
    <property type="entry name" value="SIGMA54_INTERACT_4"/>
    <property type="match status" value="1"/>
</dbReference>
<evidence type="ECO:0000256" key="3">
    <source>
        <dbReference type="ARBA" id="ARBA00023012"/>
    </source>
</evidence>
<accession>A0ABS5GDA1</accession>